<evidence type="ECO:0000313" key="1">
    <source>
        <dbReference type="EMBL" id="OWY27392.1"/>
    </source>
</evidence>
<comment type="caution">
    <text evidence="1">The sequence shown here is derived from an EMBL/GenBank/DDBJ whole genome shotgun (WGS) entry which is preliminary data.</text>
</comment>
<dbReference type="EMBL" id="NJGU01000011">
    <property type="protein sequence ID" value="OWY27392.1"/>
    <property type="molecule type" value="Genomic_DNA"/>
</dbReference>
<reference evidence="1 2" key="1">
    <citation type="submission" date="2017-06" db="EMBL/GenBank/DDBJ databases">
        <title>Herbaspirillum phytohormonus sp. nov., isolated from the root nodule of Robinia pseudoacacia in lead-zinc mine.</title>
        <authorList>
            <person name="Fan M."/>
            <person name="Lin Y."/>
        </authorList>
    </citation>
    <scope>NUCLEOTIDE SEQUENCE [LARGE SCALE GENOMIC DNA]</scope>
    <source>
        <strain evidence="1 2">HZ10</strain>
    </source>
</reference>
<name>A0A246WMA6_9BURK</name>
<sequence length="143" mass="16463">MAVTRISFDKVNLESSFSMGDFVLSTPDGRHEFEFLYVGEPPHGDSYHSIRIDGAPFPGLAWGSPIYISSDSRYVAFSWMAKPIERETIVIDLTDRRYLLLPRYCLNVKILWPNIVDVSIPPYPVVYRIDEQEKWISFPESDA</sequence>
<dbReference type="Proteomes" id="UP000197596">
    <property type="component" value="Unassembled WGS sequence"/>
</dbReference>
<accession>A0A246WMA6</accession>
<dbReference type="AlphaFoldDB" id="A0A246WMA6"/>
<evidence type="ECO:0000313" key="2">
    <source>
        <dbReference type="Proteomes" id="UP000197596"/>
    </source>
</evidence>
<organism evidence="1 2">
    <name type="scientific">Herbaspirillum robiniae</name>
    <dbReference type="NCBI Taxonomy" id="2014887"/>
    <lineage>
        <taxon>Bacteria</taxon>
        <taxon>Pseudomonadati</taxon>
        <taxon>Pseudomonadota</taxon>
        <taxon>Betaproteobacteria</taxon>
        <taxon>Burkholderiales</taxon>
        <taxon>Oxalobacteraceae</taxon>
        <taxon>Herbaspirillum</taxon>
    </lineage>
</organism>
<gene>
    <name evidence="1" type="ORF">CEJ42_20310</name>
</gene>
<proteinExistence type="predicted"/>
<protein>
    <submittedName>
        <fullName evidence="1">Uncharacterized protein</fullName>
    </submittedName>
</protein>